<organism evidence="3 4">
    <name type="scientific">Ramlibacter tataouinensis (strain ATCC BAA-407 / DSM 14655 / LMG 21543 / TTB310)</name>
    <dbReference type="NCBI Taxonomy" id="365046"/>
    <lineage>
        <taxon>Bacteria</taxon>
        <taxon>Pseudomonadati</taxon>
        <taxon>Pseudomonadota</taxon>
        <taxon>Betaproteobacteria</taxon>
        <taxon>Burkholderiales</taxon>
        <taxon>Comamonadaceae</taxon>
        <taxon>Ramlibacter</taxon>
    </lineage>
</organism>
<sequence length="509" mass="54013">MTTRAPAFSLVSISTACGGPHLQDESALSCWLGELQAGMTAAHRQAGVHGLLVFAQGQFVQWLQGPEAAVRELMHQAGQDSWREQVQTLFCGADRMLLDEWSLLLVLRGDRGGRLDRVLQGLRGGQLPDAGEQTPAAIFRGLVHPPALQDGSQRLVGVIGQTGLWSGALLSHVSGKWKAPLHRTRLQGPAGLEREALSEYTEHPHPRHGSVRVVHYAGSAVAIPWLERTPERYDVVVLFYSSPSVEAALAFTATVVQRLGNDNASTRLVCLFGRLAGPCLAAVERWLVQQQRAASLLTLPLADSDAVWQAVEQALGEARAPAPAPAPTPAPAAAAPARPRPAAPAPLSAPAPAPTSPPAQARSGRPGLALASGGHDWLSQLLDIEGVGAVALAPTRERDVEPVLLLTGQVEADAAQRRRVLGEIACELGVQARLAPPQSPPQPTQVLTRYADRVGLSRALPDEHRSVLYVSTIPGYCNEALLLRGIELCVASTPPRLFERTPGAAAGRG</sequence>
<reference evidence="3 4" key="2">
    <citation type="journal article" date="2011" name="PLoS ONE">
        <title>The Cyst-Dividing Bacterium Ramlibacter tataouinensis TTB310 Genome Reveals a Well-Stocked Toolbox for Adaptation to a Desert Environment.</title>
        <authorList>
            <person name="De Luca G."/>
            <person name="Barakat M."/>
            <person name="Ortet P."/>
            <person name="Fochesato S."/>
            <person name="Jourlin-Castelli C."/>
            <person name="Ansaldi M."/>
            <person name="Py B."/>
            <person name="Fichant G."/>
            <person name="Coutinho P.M."/>
            <person name="Voulhoux R."/>
            <person name="Bastien O."/>
            <person name="Marechal E."/>
            <person name="Henrissat B."/>
            <person name="Quentin Y."/>
            <person name="Noirot P."/>
            <person name="Filloux A."/>
            <person name="Mejean V."/>
            <person name="Dubow M.S."/>
            <person name="Barras F."/>
            <person name="Barbe V."/>
            <person name="Weissenbach J."/>
            <person name="Mihalcescu I."/>
            <person name="Vermeglio A."/>
            <person name="Achouak W."/>
            <person name="Heulin T."/>
        </authorList>
    </citation>
    <scope>NUCLEOTIDE SEQUENCE [LARGE SCALE GENOMIC DNA]</scope>
    <source>
        <strain evidence="4">ATCC BAA-407 / DSM 14655 / LMG 21543 / TTB310</strain>
    </source>
</reference>
<feature type="region of interest" description="Disordered" evidence="1">
    <location>
        <begin position="318"/>
        <end position="368"/>
    </location>
</feature>
<dbReference type="AlphaFoldDB" id="F5Y3Q2"/>
<dbReference type="InterPro" id="IPR036046">
    <property type="entry name" value="Acylphosphatase-like_dom_sf"/>
</dbReference>
<feature type="compositionally biased region" description="Pro residues" evidence="1">
    <location>
        <begin position="338"/>
        <end position="357"/>
    </location>
</feature>
<dbReference type="Gene3D" id="3.30.70.100">
    <property type="match status" value="1"/>
</dbReference>
<dbReference type="Pfam" id="PF04940">
    <property type="entry name" value="BLUF"/>
    <property type="match status" value="1"/>
</dbReference>
<dbReference type="STRING" id="365046.Rta_26080"/>
<evidence type="ECO:0000256" key="1">
    <source>
        <dbReference type="SAM" id="MobiDB-lite"/>
    </source>
</evidence>
<dbReference type="HOGENOM" id="CLU_535137_0_0_4"/>
<dbReference type="SUPFAM" id="SSF54975">
    <property type="entry name" value="Acylphosphatase/BLUF domain-like"/>
    <property type="match status" value="1"/>
</dbReference>
<dbReference type="GO" id="GO:0071949">
    <property type="term" value="F:FAD binding"/>
    <property type="evidence" value="ECO:0007669"/>
    <property type="project" value="InterPro"/>
</dbReference>
<evidence type="ECO:0000313" key="4">
    <source>
        <dbReference type="Proteomes" id="UP000008385"/>
    </source>
</evidence>
<dbReference type="InterPro" id="IPR007024">
    <property type="entry name" value="BLUF_domain"/>
</dbReference>
<dbReference type="SMART" id="SM01034">
    <property type="entry name" value="BLUF"/>
    <property type="match status" value="1"/>
</dbReference>
<dbReference type="Proteomes" id="UP000008385">
    <property type="component" value="Chromosome"/>
</dbReference>
<accession>F5Y3Q2</accession>
<dbReference type="EMBL" id="CP000245">
    <property type="protein sequence ID" value="AEG93709.1"/>
    <property type="molecule type" value="Genomic_DNA"/>
</dbReference>
<dbReference type="RefSeq" id="WP_013901941.1">
    <property type="nucleotide sequence ID" value="NC_015677.1"/>
</dbReference>
<name>F5Y3Q2_RAMTT</name>
<evidence type="ECO:0000313" key="3">
    <source>
        <dbReference type="EMBL" id="AEG93709.1"/>
    </source>
</evidence>
<dbReference type="OrthoDB" id="8882364at2"/>
<proteinExistence type="predicted"/>
<reference evidence="4" key="1">
    <citation type="submission" date="2006-01" db="EMBL/GenBank/DDBJ databases">
        <title>Genome of the cyst-dividing bacterium Ramlibacter tataouinensis.</title>
        <authorList>
            <person name="Barakat M."/>
            <person name="Ortet P."/>
            <person name="De Luca G."/>
            <person name="Jourlin-Castelli C."/>
            <person name="Ansaldi M."/>
            <person name="Py B."/>
            <person name="Fichant G."/>
            <person name="Coutinho P."/>
            <person name="Voulhoux R."/>
            <person name="Bastien O."/>
            <person name="Roy S."/>
            <person name="Marechal E."/>
            <person name="Henrissat B."/>
            <person name="Quentin Y."/>
            <person name="Noirot P."/>
            <person name="Filloux A."/>
            <person name="Mejean V."/>
            <person name="DuBow M."/>
            <person name="Barras F."/>
            <person name="Heulin T."/>
        </authorList>
    </citation>
    <scope>NUCLEOTIDE SEQUENCE [LARGE SCALE GENOMIC DNA]</scope>
    <source>
        <strain evidence="4">ATCC BAA-407 / DSM 14655 / LMG 21543 / TTB310</strain>
    </source>
</reference>
<evidence type="ECO:0000259" key="2">
    <source>
        <dbReference type="PROSITE" id="PS50925"/>
    </source>
</evidence>
<gene>
    <name evidence="3" type="ordered locus">Rta_26080</name>
</gene>
<dbReference type="PROSITE" id="PS50925">
    <property type="entry name" value="BLUF"/>
    <property type="match status" value="1"/>
</dbReference>
<feature type="domain" description="BLUF" evidence="2">
    <location>
        <begin position="7"/>
        <end position="104"/>
    </location>
</feature>
<keyword evidence="4" id="KW-1185">Reference proteome</keyword>
<dbReference type="GO" id="GO:0009882">
    <property type="term" value="F:blue light photoreceptor activity"/>
    <property type="evidence" value="ECO:0007669"/>
    <property type="project" value="InterPro"/>
</dbReference>
<dbReference type="PROSITE" id="PS51257">
    <property type="entry name" value="PROKAR_LIPOPROTEIN"/>
    <property type="match status" value="1"/>
</dbReference>
<protein>
    <recommendedName>
        <fullName evidence="2">BLUF domain-containing protein</fullName>
    </recommendedName>
</protein>
<dbReference type="KEGG" id="rta:Rta_26080"/>